<proteinExistence type="inferred from homology"/>
<evidence type="ECO:0000313" key="9">
    <source>
        <dbReference type="EMBL" id="HIR01922.1"/>
    </source>
</evidence>
<reference evidence="9" key="2">
    <citation type="journal article" date="2021" name="PeerJ">
        <title>Extensive microbial diversity within the chicken gut microbiome revealed by metagenomics and culture.</title>
        <authorList>
            <person name="Gilroy R."/>
            <person name="Ravi A."/>
            <person name="Getino M."/>
            <person name="Pursley I."/>
            <person name="Horton D.L."/>
            <person name="Alikhan N.F."/>
            <person name="Baker D."/>
            <person name="Gharbi K."/>
            <person name="Hall N."/>
            <person name="Watson M."/>
            <person name="Adriaenssens E.M."/>
            <person name="Foster-Nyarko E."/>
            <person name="Jarju S."/>
            <person name="Secka A."/>
            <person name="Antonio M."/>
            <person name="Oren A."/>
            <person name="Chaudhuri R.R."/>
            <person name="La Ragione R."/>
            <person name="Hildebrand F."/>
            <person name="Pallen M.J."/>
        </authorList>
    </citation>
    <scope>NUCLEOTIDE SEQUENCE</scope>
    <source>
        <strain evidence="9">ChiGjej1B1-2707</strain>
    </source>
</reference>
<dbReference type="PANTHER" id="PTHR21716">
    <property type="entry name" value="TRANSMEMBRANE PROTEIN"/>
    <property type="match status" value="1"/>
</dbReference>
<sequence>MQLPEVNPESARARSKEESYARLKRRCLIIWGAVGIILVAGVVIYLLEILTVPIAILIWTLIIVFCLRGIVNFLDGKGVNRAVGTGIAYVVMAIVVAAVVLILCSPAIGLGDQFHSLVTSAPSYVRQISGWLGSVYERYSDVLQNDTVHQWLETALGSLSDAATDMARQSASGVVAFGSGVANTFVAIGFALVVAFWILMELPALGREFKRLFGPEHEETLEFFHITFTRVMGGYIKGTLLQCAIIGLGCGVCFGILGIPNYVALGVIAGLLNIIPIIGPWFGGALAAVVGLFVSPFVAVIALVATVIIQQFVYTIISPRIMASSVDVHPALTLVALMAGSALGGAMGELPGSLIGMLASIPFVAVAKSVFVYYFEKRTGRRLVAEDGVFFQGTPGEDVNPFHDATSPHPDATAPIPVLNGLSGKIAKASGKESPPGRHGKR</sequence>
<evidence type="ECO:0000256" key="4">
    <source>
        <dbReference type="ARBA" id="ARBA00022475"/>
    </source>
</evidence>
<feature type="transmembrane region" description="Helical" evidence="8">
    <location>
        <begin position="354"/>
        <end position="375"/>
    </location>
</feature>
<evidence type="ECO:0000256" key="2">
    <source>
        <dbReference type="ARBA" id="ARBA00009773"/>
    </source>
</evidence>
<dbReference type="GO" id="GO:0055085">
    <property type="term" value="P:transmembrane transport"/>
    <property type="evidence" value="ECO:0007669"/>
    <property type="project" value="TreeGrafter"/>
</dbReference>
<keyword evidence="4" id="KW-1003">Cell membrane</keyword>
<comment type="subcellular location">
    <subcellularLocation>
        <location evidence="1">Cell membrane</location>
        <topology evidence="1">Multi-pass membrane protein</topology>
    </subcellularLocation>
</comment>
<evidence type="ECO:0000256" key="1">
    <source>
        <dbReference type="ARBA" id="ARBA00004651"/>
    </source>
</evidence>
<evidence type="ECO:0000256" key="3">
    <source>
        <dbReference type="ARBA" id="ARBA00022448"/>
    </source>
</evidence>
<feature type="transmembrane region" description="Helical" evidence="8">
    <location>
        <begin position="28"/>
        <end position="47"/>
    </location>
</feature>
<feature type="transmembrane region" description="Helical" evidence="8">
    <location>
        <begin position="53"/>
        <end position="74"/>
    </location>
</feature>
<keyword evidence="7 8" id="KW-0472">Membrane</keyword>
<comment type="similarity">
    <text evidence="2">Belongs to the autoinducer-2 exporter (AI-2E) (TC 2.A.86) family.</text>
</comment>
<evidence type="ECO:0000256" key="7">
    <source>
        <dbReference type="ARBA" id="ARBA00023136"/>
    </source>
</evidence>
<keyword evidence="3" id="KW-0813">Transport</keyword>
<organism evidence="9 10">
    <name type="scientific">Candidatus Aveggerthella stercoripullorum</name>
    <dbReference type="NCBI Taxonomy" id="2840688"/>
    <lineage>
        <taxon>Bacteria</taxon>
        <taxon>Bacillati</taxon>
        <taxon>Actinomycetota</taxon>
        <taxon>Coriobacteriia</taxon>
        <taxon>Eggerthellales</taxon>
        <taxon>Eggerthellaceae</taxon>
        <taxon>Eggerthellaceae incertae sedis</taxon>
        <taxon>Candidatus Aveggerthella</taxon>
    </lineage>
</organism>
<keyword evidence="5 8" id="KW-0812">Transmembrane</keyword>
<dbReference type="InterPro" id="IPR002549">
    <property type="entry name" value="AI-2E-like"/>
</dbReference>
<dbReference type="AlphaFoldDB" id="A0A9D1D4U8"/>
<protein>
    <submittedName>
        <fullName evidence="9">AI-2E family transporter</fullName>
    </submittedName>
</protein>
<dbReference type="Pfam" id="PF01594">
    <property type="entry name" value="AI-2E_transport"/>
    <property type="match status" value="1"/>
</dbReference>
<feature type="transmembrane region" description="Helical" evidence="8">
    <location>
        <begin position="245"/>
        <end position="275"/>
    </location>
</feature>
<reference evidence="9" key="1">
    <citation type="submission" date="2020-10" db="EMBL/GenBank/DDBJ databases">
        <authorList>
            <person name="Gilroy R."/>
        </authorList>
    </citation>
    <scope>NUCLEOTIDE SEQUENCE</scope>
    <source>
        <strain evidence="9">ChiGjej1B1-2707</strain>
    </source>
</reference>
<evidence type="ECO:0000256" key="5">
    <source>
        <dbReference type="ARBA" id="ARBA00022692"/>
    </source>
</evidence>
<dbReference type="PANTHER" id="PTHR21716:SF53">
    <property type="entry name" value="PERMEASE PERM-RELATED"/>
    <property type="match status" value="1"/>
</dbReference>
<name>A0A9D1D4U8_9ACTN</name>
<evidence type="ECO:0000256" key="8">
    <source>
        <dbReference type="SAM" id="Phobius"/>
    </source>
</evidence>
<keyword evidence="6 8" id="KW-1133">Transmembrane helix</keyword>
<evidence type="ECO:0000313" key="10">
    <source>
        <dbReference type="Proteomes" id="UP000824261"/>
    </source>
</evidence>
<accession>A0A9D1D4U8</accession>
<gene>
    <name evidence="9" type="ORF">IAA69_06650</name>
</gene>
<comment type="caution">
    <text evidence="9">The sequence shown here is derived from an EMBL/GenBank/DDBJ whole genome shotgun (WGS) entry which is preliminary data.</text>
</comment>
<feature type="transmembrane region" description="Helical" evidence="8">
    <location>
        <begin position="86"/>
        <end position="108"/>
    </location>
</feature>
<dbReference type="GO" id="GO:0005886">
    <property type="term" value="C:plasma membrane"/>
    <property type="evidence" value="ECO:0007669"/>
    <property type="project" value="UniProtKB-SubCell"/>
</dbReference>
<dbReference type="Proteomes" id="UP000824261">
    <property type="component" value="Unassembled WGS sequence"/>
</dbReference>
<evidence type="ECO:0000256" key="6">
    <source>
        <dbReference type="ARBA" id="ARBA00022989"/>
    </source>
</evidence>
<feature type="transmembrane region" description="Helical" evidence="8">
    <location>
        <begin position="281"/>
        <end position="309"/>
    </location>
</feature>
<feature type="transmembrane region" description="Helical" evidence="8">
    <location>
        <begin position="174"/>
        <end position="200"/>
    </location>
</feature>
<dbReference type="EMBL" id="DVGB01000083">
    <property type="protein sequence ID" value="HIR01922.1"/>
    <property type="molecule type" value="Genomic_DNA"/>
</dbReference>